<evidence type="ECO:0000256" key="1">
    <source>
        <dbReference type="ARBA" id="ARBA00001974"/>
    </source>
</evidence>
<dbReference type="Pfam" id="PF22780">
    <property type="entry name" value="HI0933_like_1st"/>
    <property type="match status" value="1"/>
</dbReference>
<dbReference type="STRING" id="1075417.SAMN05421823_10674"/>
<dbReference type="InterPro" id="IPR057661">
    <property type="entry name" value="RsdA/BaiN/AoA(So)_Rossmann"/>
</dbReference>
<dbReference type="PANTHER" id="PTHR42887">
    <property type="entry name" value="OS12G0638800 PROTEIN"/>
    <property type="match status" value="1"/>
</dbReference>
<feature type="domain" description="RsdA/BaiN/AoA(So)-like Rossmann fold-like" evidence="4">
    <location>
        <begin position="5"/>
        <end position="407"/>
    </location>
</feature>
<dbReference type="SUPFAM" id="SSF160996">
    <property type="entry name" value="HI0933 insert domain-like"/>
    <property type="match status" value="1"/>
</dbReference>
<evidence type="ECO:0000313" key="7">
    <source>
        <dbReference type="Proteomes" id="UP000198510"/>
    </source>
</evidence>
<gene>
    <name evidence="6" type="ORF">SAMN05421823_10674</name>
</gene>
<dbReference type="InterPro" id="IPR036188">
    <property type="entry name" value="FAD/NAD-bd_sf"/>
</dbReference>
<dbReference type="PROSITE" id="PS51257">
    <property type="entry name" value="PROKAR_LIPOPROTEIN"/>
    <property type="match status" value="1"/>
</dbReference>
<dbReference type="RefSeq" id="WP_089683726.1">
    <property type="nucleotide sequence ID" value="NZ_FNFO01000006.1"/>
</dbReference>
<dbReference type="PRINTS" id="PR00411">
    <property type="entry name" value="PNDRDTASEI"/>
</dbReference>
<evidence type="ECO:0000256" key="2">
    <source>
        <dbReference type="ARBA" id="ARBA00022630"/>
    </source>
</evidence>
<keyword evidence="3" id="KW-0274">FAD</keyword>
<evidence type="ECO:0000313" key="6">
    <source>
        <dbReference type="EMBL" id="SDL45613.1"/>
    </source>
</evidence>
<sequence>MSTLRIAVIGGGAAGFFGALACAQTNPEAEVHIFERTPKLLSKVRISGGGRCNVTNAQTNPRRLSEHYPRGGQALRKAFQQFGSRETMDWFTQRGVSLKSEADGRVFPVTDQSETIVHCLMQEAHDRGIRLHTKCGVTQLMPLQPGFRLSFSDLRTQDFDRVLIAAGGHPQARAYDWLRQLDLQVVDPVPSLFTFNVPVHPLKSLSGVSVPTAQLQLLDSAQPKKAVQLGPLLVTHWGFSGPAVIKLSAWEALQLHELNYHFKFRINWIPEWHEEKLRAHFHEMRQLHARKQVTTHALFQLPNRLWQALVHQAEIPEQVRWSELPAKASHALTQMLLYNTYEARGKTTFKEEFVTAGGIDLAEVDLSTGESRRHPGLHFAGEVLNIDGVTGGFNFQAAWTTGYLAGVHMAHVG</sequence>
<keyword evidence="2" id="KW-0285">Flavoprotein</keyword>
<dbReference type="EMBL" id="FNFO01000006">
    <property type="protein sequence ID" value="SDL45613.1"/>
    <property type="molecule type" value="Genomic_DNA"/>
</dbReference>
<dbReference type="Gene3D" id="3.50.50.60">
    <property type="entry name" value="FAD/NAD(P)-binding domain"/>
    <property type="match status" value="1"/>
</dbReference>
<dbReference type="SUPFAM" id="SSF51905">
    <property type="entry name" value="FAD/NAD(P)-binding domain"/>
    <property type="match status" value="1"/>
</dbReference>
<dbReference type="InterPro" id="IPR004792">
    <property type="entry name" value="BaiN-like"/>
</dbReference>
<organism evidence="6 7">
    <name type="scientific">Catalinimonas alkaloidigena</name>
    <dbReference type="NCBI Taxonomy" id="1075417"/>
    <lineage>
        <taxon>Bacteria</taxon>
        <taxon>Pseudomonadati</taxon>
        <taxon>Bacteroidota</taxon>
        <taxon>Cytophagia</taxon>
        <taxon>Cytophagales</taxon>
        <taxon>Catalimonadaceae</taxon>
        <taxon>Catalinimonas</taxon>
    </lineage>
</organism>
<feature type="domain" description="RsdA/BaiN/AoA(So)-like insert" evidence="5">
    <location>
        <begin position="189"/>
        <end position="354"/>
    </location>
</feature>
<comment type="cofactor">
    <cofactor evidence="1">
        <name>FAD</name>
        <dbReference type="ChEBI" id="CHEBI:57692"/>
    </cofactor>
</comment>
<dbReference type="NCBIfam" id="TIGR00275">
    <property type="entry name" value="aminoacetone oxidase family FAD-binding enzyme"/>
    <property type="match status" value="1"/>
</dbReference>
<keyword evidence="7" id="KW-1185">Reference proteome</keyword>
<reference evidence="6 7" key="1">
    <citation type="submission" date="2016-10" db="EMBL/GenBank/DDBJ databases">
        <authorList>
            <person name="de Groot N.N."/>
        </authorList>
    </citation>
    <scope>NUCLEOTIDE SEQUENCE [LARGE SCALE GENOMIC DNA]</scope>
    <source>
        <strain evidence="6 7">DSM 25186</strain>
    </source>
</reference>
<evidence type="ECO:0000256" key="3">
    <source>
        <dbReference type="ARBA" id="ARBA00022827"/>
    </source>
</evidence>
<proteinExistence type="predicted"/>
<dbReference type="Pfam" id="PF03486">
    <property type="entry name" value="HI0933_like"/>
    <property type="match status" value="1"/>
</dbReference>
<evidence type="ECO:0008006" key="8">
    <source>
        <dbReference type="Google" id="ProtNLM"/>
    </source>
</evidence>
<dbReference type="Gene3D" id="2.40.30.10">
    <property type="entry name" value="Translation factors"/>
    <property type="match status" value="1"/>
</dbReference>
<dbReference type="OrthoDB" id="9773233at2"/>
<evidence type="ECO:0000259" key="5">
    <source>
        <dbReference type="Pfam" id="PF22780"/>
    </source>
</evidence>
<name>A0A1G9K8L6_9BACT</name>
<accession>A0A1G9K8L6</accession>
<dbReference type="Gene3D" id="1.10.8.260">
    <property type="entry name" value="HI0933 insert domain-like"/>
    <property type="match status" value="1"/>
</dbReference>
<dbReference type="AlphaFoldDB" id="A0A1G9K8L6"/>
<dbReference type="InterPro" id="IPR023166">
    <property type="entry name" value="BaiN-like_dom_sf"/>
</dbReference>
<dbReference type="Proteomes" id="UP000198510">
    <property type="component" value="Unassembled WGS sequence"/>
</dbReference>
<evidence type="ECO:0000259" key="4">
    <source>
        <dbReference type="Pfam" id="PF03486"/>
    </source>
</evidence>
<dbReference type="InterPro" id="IPR055178">
    <property type="entry name" value="RsdA/BaiN/AoA(So)-like_dom"/>
</dbReference>
<protein>
    <recommendedName>
        <fullName evidence="8">Flavoprotein, HI0933 family</fullName>
    </recommendedName>
</protein>
<dbReference type="PANTHER" id="PTHR42887:SF2">
    <property type="entry name" value="OS12G0638800 PROTEIN"/>
    <property type="match status" value="1"/>
</dbReference>